<dbReference type="InterPro" id="IPR011059">
    <property type="entry name" value="Metal-dep_hydrolase_composite"/>
</dbReference>
<dbReference type="PANTHER" id="PTHR42717:SF1">
    <property type="entry name" value="IMIDAZOLONEPROPIONASE AND RELATED AMIDOHYDROLASES"/>
    <property type="match status" value="1"/>
</dbReference>
<dbReference type="GO" id="GO:0016810">
    <property type="term" value="F:hydrolase activity, acting on carbon-nitrogen (but not peptide) bonds"/>
    <property type="evidence" value="ECO:0007669"/>
    <property type="project" value="InterPro"/>
</dbReference>
<dbReference type="EMBL" id="FLUQ01000004">
    <property type="protein sequence ID" value="SBW08611.1"/>
    <property type="molecule type" value="Genomic_DNA"/>
</dbReference>
<gene>
    <name evidence="2" type="ORF">KL86DPRO_40141</name>
</gene>
<proteinExistence type="predicted"/>
<reference evidence="2" key="1">
    <citation type="submission" date="2016-04" db="EMBL/GenBank/DDBJ databases">
        <authorList>
            <person name="Evans L.H."/>
            <person name="Alamgir A."/>
            <person name="Owens N."/>
            <person name="Weber N.D."/>
            <person name="Virtaneva K."/>
            <person name="Barbian K."/>
            <person name="Babar A."/>
            <person name="Rosenke K."/>
        </authorList>
    </citation>
    <scope>NUCLEOTIDE SEQUENCE</scope>
    <source>
        <strain evidence="2">86</strain>
    </source>
</reference>
<dbReference type="PANTHER" id="PTHR42717">
    <property type="entry name" value="DIHYDROOROTASE-RELATED"/>
    <property type="match status" value="1"/>
</dbReference>
<feature type="domain" description="Amidohydrolase-related" evidence="1">
    <location>
        <begin position="155"/>
        <end position="224"/>
    </location>
</feature>
<dbReference type="Pfam" id="PF01979">
    <property type="entry name" value="Amidohydro_1"/>
    <property type="match status" value="1"/>
</dbReference>
<sequence length="264" mass="28691">MGVQMPPHEEIQDPAYCDFTKIRNNFLKYGDALVGLKVRVHEDVTGDYGLKALEAAGNVAGALRGEGFTCRLMVHFGNLAEGITLRDVLDRLAPGDVMTHIYRTNGTTIFDDDGQIAACMVKARERGVIFESGCARMHCSLESIKKAMALGFYPNIISTDLIGATFFWKPSFSLAFKMSIYLNAGMPLADIVKAVTLSPAAAYNLQEQAGTLTPGRPADLAVFRIDDRPFQVDDLFGGSLTGDKLLVPMATVKAGSIVFQQVFL</sequence>
<organism evidence="2">
    <name type="scientific">uncultured delta proteobacterium</name>
    <dbReference type="NCBI Taxonomy" id="34034"/>
    <lineage>
        <taxon>Bacteria</taxon>
        <taxon>Deltaproteobacteria</taxon>
        <taxon>environmental samples</taxon>
    </lineage>
</organism>
<evidence type="ECO:0000313" key="2">
    <source>
        <dbReference type="EMBL" id="SBW08611.1"/>
    </source>
</evidence>
<dbReference type="SUPFAM" id="SSF51556">
    <property type="entry name" value="Metallo-dependent hydrolases"/>
    <property type="match status" value="1"/>
</dbReference>
<dbReference type="AlphaFoldDB" id="A0A212KA72"/>
<dbReference type="Gene3D" id="3.20.20.140">
    <property type="entry name" value="Metal-dependent hydrolases"/>
    <property type="match status" value="1"/>
</dbReference>
<dbReference type="InterPro" id="IPR006680">
    <property type="entry name" value="Amidohydro-rel"/>
</dbReference>
<evidence type="ECO:0000259" key="1">
    <source>
        <dbReference type="Pfam" id="PF01979"/>
    </source>
</evidence>
<protein>
    <recommendedName>
        <fullName evidence="1">Amidohydrolase-related domain-containing protein</fullName>
    </recommendedName>
</protein>
<dbReference type="InterPro" id="IPR032466">
    <property type="entry name" value="Metal_Hydrolase"/>
</dbReference>
<dbReference type="GO" id="GO:0019213">
    <property type="term" value="F:deacetylase activity"/>
    <property type="evidence" value="ECO:0007669"/>
    <property type="project" value="InterPro"/>
</dbReference>
<dbReference type="SUPFAM" id="SSF51338">
    <property type="entry name" value="Composite domain of metallo-dependent hydrolases"/>
    <property type="match status" value="1"/>
</dbReference>
<accession>A0A212KA72</accession>
<dbReference type="InterPro" id="IPR020043">
    <property type="entry name" value="Deacetylase_Atu3266-like"/>
</dbReference>
<name>A0A212KA72_9DELT</name>